<dbReference type="SUPFAM" id="SSF52540">
    <property type="entry name" value="P-loop containing nucleoside triphosphate hydrolases"/>
    <property type="match status" value="1"/>
</dbReference>
<dbReference type="InterPro" id="IPR054787">
    <property type="entry name" value="TrlF_ATPase"/>
</dbReference>
<comment type="caution">
    <text evidence="2">The sequence shown here is derived from an EMBL/GenBank/DDBJ whole genome shotgun (WGS) entry which is preliminary data.</text>
</comment>
<evidence type="ECO:0000313" key="2">
    <source>
        <dbReference type="EMBL" id="MBH5388536.1"/>
    </source>
</evidence>
<dbReference type="Pfam" id="PF13476">
    <property type="entry name" value="AAA_23"/>
    <property type="match status" value="1"/>
</dbReference>
<dbReference type="InterPro" id="IPR038729">
    <property type="entry name" value="Rad50/SbcC_AAA"/>
</dbReference>
<dbReference type="SUPFAM" id="SSF89550">
    <property type="entry name" value="PHP domain-like"/>
    <property type="match status" value="1"/>
</dbReference>
<evidence type="ECO:0000259" key="1">
    <source>
        <dbReference type="Pfam" id="PF13476"/>
    </source>
</evidence>
<organism evidence="2 3">
    <name type="scientific">Bradyrhizobium diversitatis</name>
    <dbReference type="NCBI Taxonomy" id="2755406"/>
    <lineage>
        <taxon>Bacteria</taxon>
        <taxon>Pseudomonadati</taxon>
        <taxon>Pseudomonadota</taxon>
        <taxon>Alphaproteobacteria</taxon>
        <taxon>Hyphomicrobiales</taxon>
        <taxon>Nitrobacteraceae</taxon>
        <taxon>Bradyrhizobium</taxon>
    </lineage>
</organism>
<dbReference type="RefSeq" id="WP_197967221.1">
    <property type="nucleotide sequence ID" value="NZ_JACEGD010000017.1"/>
</dbReference>
<dbReference type="EMBL" id="JACEGD010000017">
    <property type="protein sequence ID" value="MBH5388536.1"/>
    <property type="molecule type" value="Genomic_DNA"/>
</dbReference>
<sequence>MDKGAHFHRCDLQVHTPRDHNWTGGDAVSDDQRLAYASQLVQACRARALQAIAITDHHDMAFVEYIRRAAEEETDERGAPFVKEKRLVVFPGMELTLGVPCQALLIFDADFPADLFSLAMTALTINPSPNGDAKTANTERLQNIHSLKQLKEKLDEHTYLRDRYIILPNVGESGQFSLLRKGLAGKYAEMPCVGGYVDGSLNKLGDGNRKIVAGLAKEWGNKRVAIFQTSDSRREDHRELAKFSTWVKWATPTAEALRQACLAQESRVSQEQPLLPSVGITSVSISNSVFLGPVDLELNFQYNALIGGRGTGKSTLLEYLRWALCDQPPGIADEDTPNYLARRARLIEQTLKPVNATVQINYDVNGVPHVVRRDSRDGGLQIKIADAEMRPCSEDEVRALLPIQGYSQKQLSGVSVRIDELSRFITAPIRSELSRVEQRSTDRAERIRQTYASRSRQRALVRALDQRALEERSLSEQAEAIKSSLAGLSEDDRAIIAKGKTFDAADQAVQSWRDSITTFKSGAESLRAMVTSSLAQSAPAPAEPDAAVLRAARAEQQALLTDAQTALDTLIARASGILEAVGPDSPWRQWAASLAGFKADYNAAVARSSTHAERMTQLRQIEEQLTRHVRATARLREELRGLETAETVYETERRAWLALRRERAELMRAQCASLTASSDGMIRANVKSYADPSEFVNSLRQFLSGSRISGGKIESLGESIVSAADGVIQWSAVLADLEKLAEVDPENEGNAPRPETPSLSAAGLTASEIDRLARSLKPDQWLALSLIPIPSVPIFEYRARENEYIPFGNASAGQQATALLKTLLNQVGPPLVIDQPEEDLDNPVMLEIVEQLWKAKQKRQIVFASHNANLVVNGDAELVAWCDYRTSGDQSRGVVAGEGAIDVPNVREAIERIMEGGKTAFNLRREKYGF</sequence>
<dbReference type="InterPro" id="IPR016195">
    <property type="entry name" value="Pol/histidinol_Pase-like"/>
</dbReference>
<dbReference type="CDD" id="cd07432">
    <property type="entry name" value="PHP_HisPPase"/>
    <property type="match status" value="1"/>
</dbReference>
<dbReference type="Proteomes" id="UP001194539">
    <property type="component" value="Unassembled WGS sequence"/>
</dbReference>
<accession>A0ABS0P5K6</accession>
<evidence type="ECO:0000313" key="3">
    <source>
        <dbReference type="Proteomes" id="UP001194539"/>
    </source>
</evidence>
<dbReference type="Gene3D" id="3.40.50.300">
    <property type="entry name" value="P-loop containing nucleotide triphosphate hydrolases"/>
    <property type="match status" value="2"/>
</dbReference>
<keyword evidence="3" id="KW-1185">Reference proteome</keyword>
<feature type="domain" description="Rad50/SbcC-type AAA" evidence="1">
    <location>
        <begin position="283"/>
        <end position="483"/>
    </location>
</feature>
<proteinExistence type="predicted"/>
<dbReference type="NCBIfam" id="NF045780">
    <property type="entry name" value="TrlF_fam_ATP"/>
    <property type="match status" value="1"/>
</dbReference>
<protein>
    <submittedName>
        <fullName evidence="2">AAA family ATPase</fullName>
    </submittedName>
</protein>
<gene>
    <name evidence="2" type="ORF">H1B27_19930</name>
</gene>
<dbReference type="InterPro" id="IPR027417">
    <property type="entry name" value="P-loop_NTPase"/>
</dbReference>
<name>A0ABS0P5K6_9BRAD</name>
<reference evidence="2 3" key="1">
    <citation type="submission" date="2020-07" db="EMBL/GenBank/DDBJ databases">
        <title>Bradyrhizobium diversity isolated from nodules of indigenous legumes of Western Australia.</title>
        <authorList>
            <person name="Klepa M.S."/>
        </authorList>
    </citation>
    <scope>NUCLEOTIDE SEQUENCE [LARGE SCALE GENOMIC DNA]</scope>
    <source>
        <strain evidence="2 3">CNPSo 4019</strain>
    </source>
</reference>
<dbReference type="Gene3D" id="3.20.20.140">
    <property type="entry name" value="Metal-dependent hydrolases"/>
    <property type="match status" value="1"/>
</dbReference>